<dbReference type="PANTHER" id="PTHR41251:SF1">
    <property type="entry name" value="NON-HOMOLOGOUS END JOINING PROTEIN KU"/>
    <property type="match status" value="1"/>
</dbReference>
<evidence type="ECO:0000313" key="7">
    <source>
        <dbReference type="Proteomes" id="UP000595046"/>
    </source>
</evidence>
<dbReference type="InterPro" id="IPR016194">
    <property type="entry name" value="SPOC-like_C_dom_sf"/>
</dbReference>
<feature type="region of interest" description="Disordered" evidence="4">
    <location>
        <begin position="256"/>
        <end position="372"/>
    </location>
</feature>
<dbReference type="Pfam" id="PF02735">
    <property type="entry name" value="Ku"/>
    <property type="match status" value="1"/>
</dbReference>
<dbReference type="AlphaFoldDB" id="A0A7T1T9R4"/>
<keyword evidence="2 3" id="KW-0233">DNA recombination</keyword>
<dbReference type="EMBL" id="CP048882">
    <property type="protein sequence ID" value="QPP09021.1"/>
    <property type="molecule type" value="Genomic_DNA"/>
</dbReference>
<dbReference type="HAMAP" id="MF_01875">
    <property type="entry name" value="Prokaryotic_Ku"/>
    <property type="match status" value="1"/>
</dbReference>
<dbReference type="SMART" id="SM00559">
    <property type="entry name" value="Ku78"/>
    <property type="match status" value="1"/>
</dbReference>
<evidence type="ECO:0000256" key="4">
    <source>
        <dbReference type="SAM" id="MobiDB-lite"/>
    </source>
</evidence>
<dbReference type="PANTHER" id="PTHR41251">
    <property type="entry name" value="NON-HOMOLOGOUS END JOINING PROTEIN KU"/>
    <property type="match status" value="1"/>
</dbReference>
<dbReference type="CDD" id="cd00789">
    <property type="entry name" value="KU_like"/>
    <property type="match status" value="1"/>
</dbReference>
<dbReference type="InterPro" id="IPR006164">
    <property type="entry name" value="DNA_bd_Ku70/Ku80"/>
</dbReference>
<dbReference type="InterPro" id="IPR009187">
    <property type="entry name" value="Prok_Ku"/>
</dbReference>
<feature type="domain" description="Ku" evidence="5">
    <location>
        <begin position="52"/>
        <end position="181"/>
    </location>
</feature>
<feature type="compositionally biased region" description="Low complexity" evidence="4">
    <location>
        <begin position="290"/>
        <end position="360"/>
    </location>
</feature>
<gene>
    <name evidence="3" type="primary">ku</name>
    <name evidence="6" type="ORF">G4Z16_24350</name>
</gene>
<dbReference type="FunFam" id="2.40.290.10:FF:000004">
    <property type="entry name" value="Non-homologous end joining protein Ku"/>
    <property type="match status" value="1"/>
</dbReference>
<keyword evidence="3" id="KW-0227">DNA damage</keyword>
<dbReference type="Proteomes" id="UP000595046">
    <property type="component" value="Chromosome"/>
</dbReference>
<dbReference type="Gene3D" id="2.40.290.10">
    <property type="match status" value="1"/>
</dbReference>
<dbReference type="KEGG" id="sbat:G4Z16_24350"/>
<feature type="compositionally biased region" description="Basic residues" evidence="4">
    <location>
        <begin position="361"/>
        <end position="372"/>
    </location>
</feature>
<evidence type="ECO:0000256" key="3">
    <source>
        <dbReference type="HAMAP-Rule" id="MF_01875"/>
    </source>
</evidence>
<reference evidence="7" key="1">
    <citation type="submission" date="2020-02" db="EMBL/GenBank/DDBJ databases">
        <title>Streptomyces sp. ASO4wet.</title>
        <authorList>
            <person name="Risdian C."/>
            <person name="Landwehr W."/>
            <person name="Schupp P."/>
            <person name="Wink J."/>
        </authorList>
    </citation>
    <scope>NUCLEOTIDE SEQUENCE [LARGE SCALE GENOMIC DNA]</scope>
    <source>
        <strain evidence="7">ASO4wet</strain>
    </source>
</reference>
<dbReference type="NCBIfam" id="TIGR02772">
    <property type="entry name" value="Ku_bact"/>
    <property type="match status" value="1"/>
</dbReference>
<name>A0A7T1T9R4_9ACTN</name>
<organism evidence="6 7">
    <name type="scientific">Streptomyces bathyalis</name>
    <dbReference type="NCBI Taxonomy" id="2710756"/>
    <lineage>
        <taxon>Bacteria</taxon>
        <taxon>Bacillati</taxon>
        <taxon>Actinomycetota</taxon>
        <taxon>Actinomycetes</taxon>
        <taxon>Kitasatosporales</taxon>
        <taxon>Streptomycetaceae</taxon>
        <taxon>Streptomyces</taxon>
    </lineage>
</organism>
<evidence type="ECO:0000259" key="5">
    <source>
        <dbReference type="SMART" id="SM00559"/>
    </source>
</evidence>
<protein>
    <recommendedName>
        <fullName evidence="3">Non-homologous end joining protein Ku</fullName>
    </recommendedName>
</protein>
<dbReference type="RefSeq" id="WP_197352802.1">
    <property type="nucleotide sequence ID" value="NZ_CP048882.1"/>
</dbReference>
<accession>A0A7T1T9R4</accession>
<dbReference type="GO" id="GO:0006303">
    <property type="term" value="P:double-strand break repair via nonhomologous end joining"/>
    <property type="evidence" value="ECO:0007669"/>
    <property type="project" value="UniProtKB-UniRule"/>
</dbReference>
<evidence type="ECO:0000256" key="2">
    <source>
        <dbReference type="ARBA" id="ARBA00023172"/>
    </source>
</evidence>
<dbReference type="GO" id="GO:0003690">
    <property type="term" value="F:double-stranded DNA binding"/>
    <property type="evidence" value="ECO:0007669"/>
    <property type="project" value="UniProtKB-UniRule"/>
</dbReference>
<comment type="subunit">
    <text evidence="3">Homodimer. Interacts with LigD.</text>
</comment>
<sequence length="372" mass="39323">MRSIWKGSISFGLVSIPIKVVSATESHSVSFHQVHTADGGRIRYRKVCELEEREVPREEIGKGFETGDGTTVQLTDTDLAALPLPTAKTVEILGFVPSEDVDPIQLDRSYYLAGDGRSATKPYALLREALKRSGKVAVGKLAMRGRESLGLLRVYENVIALHTMLWPEEIRSVSGVAPEEDVTIRDAELDLADTLMETLGELDWSELHDEYREAVEQLVTAKMEGVDTSAAGKEAAAAPGKGQVVDLMAVLESSVQAARQSRGEGGEAAAPDATVHELSKQRGTKKSAGTKKAPAKSAAKKTSGAKKTAAKKTPATAKKAASKTAARPAAKKTAAAKKTTAAAKKAAGTKKPAAKSTAKTAAKKPARARKSA</sequence>
<dbReference type="SUPFAM" id="SSF100939">
    <property type="entry name" value="SPOC domain-like"/>
    <property type="match status" value="1"/>
</dbReference>
<keyword evidence="1 3" id="KW-0238">DNA-binding</keyword>
<comment type="similarity">
    <text evidence="3">Belongs to the prokaryotic Ku family.</text>
</comment>
<dbReference type="GO" id="GO:0006310">
    <property type="term" value="P:DNA recombination"/>
    <property type="evidence" value="ECO:0007669"/>
    <property type="project" value="UniProtKB-KW"/>
</dbReference>
<proteinExistence type="inferred from homology"/>
<keyword evidence="7" id="KW-1185">Reference proteome</keyword>
<evidence type="ECO:0000313" key="6">
    <source>
        <dbReference type="EMBL" id="QPP09021.1"/>
    </source>
</evidence>
<keyword evidence="3" id="KW-0234">DNA repair</keyword>
<evidence type="ECO:0000256" key="1">
    <source>
        <dbReference type="ARBA" id="ARBA00023125"/>
    </source>
</evidence>
<comment type="function">
    <text evidence="3">With LigD forms a non-homologous end joining (NHEJ) DNA repair enzyme, which repairs dsDNA breaks with reduced fidelity. Binds linear dsDNA with 5'- and 3'- overhangs but not closed circular dsDNA nor ssDNA. Recruits and stimulates the ligase activity of LigD.</text>
</comment>